<proteinExistence type="predicted"/>
<gene>
    <name evidence="2" type="ORF">OC25_25240</name>
</gene>
<keyword evidence="1" id="KW-0732">Signal</keyword>
<sequence length="218" mass="25135">MKLIYITMLQLCLLFFKVDAQSIKSYFNVDNYTHTVNYDHYKAVFYVQRADIGSAYLKSDRNYAWFSGNQIRYTQGGFSGKLLDGVYNEFYDTKGLKTQGLYQMGLKTGNWKSWGEDGKLDSIIHYASGKANGRFEKYDQQGVLLERGKYLDGQLNGKLEKRISADSIQVINYKKGKVVAYKPGKAVKITRWLKSIFKRDKKPNKITQQNPAIKNNIK</sequence>
<dbReference type="AlphaFoldDB" id="A0A0C1FNL3"/>
<evidence type="ECO:0008006" key="4">
    <source>
        <dbReference type="Google" id="ProtNLM"/>
    </source>
</evidence>
<dbReference type="Gene3D" id="3.90.930.1">
    <property type="match status" value="1"/>
</dbReference>
<dbReference type="EMBL" id="JSYN01000043">
    <property type="protein sequence ID" value="KIA89489.1"/>
    <property type="molecule type" value="Genomic_DNA"/>
</dbReference>
<dbReference type="RefSeq" id="WP_039482752.1">
    <property type="nucleotide sequence ID" value="NZ_JSYN01000043.1"/>
</dbReference>
<dbReference type="OrthoDB" id="703600at2"/>
<evidence type="ECO:0000256" key="1">
    <source>
        <dbReference type="SAM" id="SignalP"/>
    </source>
</evidence>
<dbReference type="SUPFAM" id="SSF82185">
    <property type="entry name" value="Histone H3 K4-specific methyltransferase SET7/9 N-terminal domain"/>
    <property type="match status" value="1"/>
</dbReference>
<evidence type="ECO:0000313" key="2">
    <source>
        <dbReference type="EMBL" id="KIA89489.1"/>
    </source>
</evidence>
<name>A0A0C1FNL3_9SPHI</name>
<protein>
    <recommendedName>
        <fullName evidence="4">Membrane-binding protein</fullName>
    </recommendedName>
</protein>
<organism evidence="2 3">
    <name type="scientific">Pedobacter kyungheensis</name>
    <dbReference type="NCBI Taxonomy" id="1069985"/>
    <lineage>
        <taxon>Bacteria</taxon>
        <taxon>Pseudomonadati</taxon>
        <taxon>Bacteroidota</taxon>
        <taxon>Sphingobacteriia</taxon>
        <taxon>Sphingobacteriales</taxon>
        <taxon>Sphingobacteriaceae</taxon>
        <taxon>Pedobacter</taxon>
    </lineage>
</organism>
<reference evidence="2 3" key="1">
    <citation type="submission" date="2014-10" db="EMBL/GenBank/DDBJ databases">
        <title>Pedobacter Kyungheensis.</title>
        <authorList>
            <person name="Anderson B.M."/>
            <person name="Newman J.D."/>
        </authorList>
    </citation>
    <scope>NUCLEOTIDE SEQUENCE [LARGE SCALE GENOMIC DNA]</scope>
    <source>
        <strain evidence="2 3">KACC 16221</strain>
    </source>
</reference>
<comment type="caution">
    <text evidence="2">The sequence shown here is derived from an EMBL/GenBank/DDBJ whole genome shotgun (WGS) entry which is preliminary data.</text>
</comment>
<feature type="chain" id="PRO_5002132481" description="Membrane-binding protein" evidence="1">
    <location>
        <begin position="21"/>
        <end position="218"/>
    </location>
</feature>
<evidence type="ECO:0000313" key="3">
    <source>
        <dbReference type="Proteomes" id="UP000031246"/>
    </source>
</evidence>
<keyword evidence="3" id="KW-1185">Reference proteome</keyword>
<accession>A0A0C1FNL3</accession>
<feature type="signal peptide" evidence="1">
    <location>
        <begin position="1"/>
        <end position="20"/>
    </location>
</feature>
<dbReference type="Proteomes" id="UP000031246">
    <property type="component" value="Unassembled WGS sequence"/>
</dbReference>